<evidence type="ECO:0000256" key="2">
    <source>
        <dbReference type="ARBA" id="ARBA00022801"/>
    </source>
</evidence>
<protein>
    <submittedName>
        <fullName evidence="3">Inosine triphosphate pyrophosphatase 1, putative</fullName>
    </submittedName>
</protein>
<sequence>MIEDTSLSFDCLGGNLPGPYIKWFLDGVGVQGLHKMASALSSNEGGSATTRAVASCIFTIAYSEDDIMMFEGKCEGRVVAPRGDKGFGWDPIFEPVEQTAAADGSRKTFAEMSAEEKNVISHRSKALAALKEYFAAGRHIQTGPQKRAREDEAATS</sequence>
<reference evidence="4" key="1">
    <citation type="submission" date="2015-09" db="EMBL/GenBank/DDBJ databases">
        <authorList>
            <consortium name="Pathogen Informatics"/>
        </authorList>
    </citation>
    <scope>NUCLEOTIDE SEQUENCE [LARGE SCALE GENOMIC DNA]</scope>
    <source>
        <strain evidence="4">Lake Konstanz</strain>
    </source>
</reference>
<evidence type="ECO:0000313" key="4">
    <source>
        <dbReference type="Proteomes" id="UP000051952"/>
    </source>
</evidence>
<dbReference type="Proteomes" id="UP000051952">
    <property type="component" value="Unassembled WGS sequence"/>
</dbReference>
<evidence type="ECO:0000256" key="1">
    <source>
        <dbReference type="ARBA" id="ARBA00008023"/>
    </source>
</evidence>
<dbReference type="OMA" id="CIFTIAY"/>
<dbReference type="AlphaFoldDB" id="A0A0S4IVE7"/>
<gene>
    <name evidence="3" type="ORF">BSAL_70120</name>
</gene>
<dbReference type="Pfam" id="PF01725">
    <property type="entry name" value="Ham1p_like"/>
    <property type="match status" value="1"/>
</dbReference>
<dbReference type="EMBL" id="CYKH01000508">
    <property type="protein sequence ID" value="CUG03355.1"/>
    <property type="molecule type" value="Genomic_DNA"/>
</dbReference>
<name>A0A0S4IVE7_BODSA</name>
<dbReference type="InterPro" id="IPR029001">
    <property type="entry name" value="ITPase-like_fam"/>
</dbReference>
<dbReference type="CDD" id="cd00515">
    <property type="entry name" value="HAM1"/>
    <property type="match status" value="1"/>
</dbReference>
<dbReference type="OrthoDB" id="6288734at2759"/>
<dbReference type="GO" id="GO:0005737">
    <property type="term" value="C:cytoplasm"/>
    <property type="evidence" value="ECO:0007669"/>
    <property type="project" value="TreeGrafter"/>
</dbReference>
<dbReference type="InterPro" id="IPR002637">
    <property type="entry name" value="RdgB/HAM1"/>
</dbReference>
<dbReference type="VEuPathDB" id="TriTrypDB:BSAL_70120"/>
<organism evidence="3 4">
    <name type="scientific">Bodo saltans</name>
    <name type="common">Flagellated protozoan</name>
    <dbReference type="NCBI Taxonomy" id="75058"/>
    <lineage>
        <taxon>Eukaryota</taxon>
        <taxon>Discoba</taxon>
        <taxon>Euglenozoa</taxon>
        <taxon>Kinetoplastea</taxon>
        <taxon>Metakinetoplastina</taxon>
        <taxon>Eubodonida</taxon>
        <taxon>Bodonidae</taxon>
        <taxon>Bodo</taxon>
    </lineage>
</organism>
<dbReference type="GO" id="GO:0047429">
    <property type="term" value="F:nucleoside triphosphate diphosphatase activity"/>
    <property type="evidence" value="ECO:0007669"/>
    <property type="project" value="InterPro"/>
</dbReference>
<dbReference type="SUPFAM" id="SSF52972">
    <property type="entry name" value="ITPase-like"/>
    <property type="match status" value="1"/>
</dbReference>
<evidence type="ECO:0000313" key="3">
    <source>
        <dbReference type="EMBL" id="CUG03355.1"/>
    </source>
</evidence>
<accession>A0A0S4IVE7</accession>
<keyword evidence="4" id="KW-1185">Reference proteome</keyword>
<dbReference type="GO" id="GO:0009143">
    <property type="term" value="P:nucleoside triphosphate catabolic process"/>
    <property type="evidence" value="ECO:0007669"/>
    <property type="project" value="InterPro"/>
</dbReference>
<keyword evidence="2" id="KW-0378">Hydrolase</keyword>
<dbReference type="PANTHER" id="PTHR11067">
    <property type="entry name" value="INOSINE TRIPHOSPHATE PYROPHOSPHATASE/HAM1 PROTEIN"/>
    <property type="match status" value="1"/>
</dbReference>
<dbReference type="Gene3D" id="3.90.950.10">
    <property type="match status" value="1"/>
</dbReference>
<proteinExistence type="inferred from homology"/>
<dbReference type="PANTHER" id="PTHR11067:SF9">
    <property type="entry name" value="INOSINE TRIPHOSPHATE PYROPHOSPHATASE"/>
    <property type="match status" value="1"/>
</dbReference>
<comment type="similarity">
    <text evidence="1">Belongs to the HAM1 NTPase family.</text>
</comment>